<gene>
    <name evidence="2" type="ORF">SS1G_09153</name>
</gene>
<dbReference type="AlphaFoldDB" id="A7EUZ5"/>
<feature type="compositionally biased region" description="Polar residues" evidence="1">
    <location>
        <begin position="145"/>
        <end position="158"/>
    </location>
</feature>
<evidence type="ECO:0000313" key="2">
    <source>
        <dbReference type="EMBL" id="EDN93287.1"/>
    </source>
</evidence>
<dbReference type="RefSeq" id="XP_001589432.1">
    <property type="nucleotide sequence ID" value="XM_001589382.1"/>
</dbReference>
<accession>A7EUZ5</accession>
<dbReference type="EMBL" id="CH476633">
    <property type="protein sequence ID" value="EDN93287.1"/>
    <property type="molecule type" value="Genomic_DNA"/>
</dbReference>
<protein>
    <submittedName>
        <fullName evidence="2">Uncharacterized protein</fullName>
    </submittedName>
</protein>
<dbReference type="HOGENOM" id="CLU_1670443_0_0_1"/>
<evidence type="ECO:0000256" key="1">
    <source>
        <dbReference type="SAM" id="MobiDB-lite"/>
    </source>
</evidence>
<dbReference type="GeneID" id="5485833"/>
<keyword evidence="3" id="KW-1185">Reference proteome</keyword>
<dbReference type="InParanoid" id="A7EUZ5"/>
<feature type="region of interest" description="Disordered" evidence="1">
    <location>
        <begin position="73"/>
        <end position="103"/>
    </location>
</feature>
<sequence>MDILSYTPGTPIEWGIKRLYNKTNASSKLRWFVAAKIACWTLSPSLEREIPALKSSSEYSFVASRNLEEVLMNSSSEGVLGKRSRKEEYSQGNTKRSAKRRSRKVIVDSMTVTVLDDGISETSSEIDEGIALQASSQENRKSIPKSESFNTKNGNLKD</sequence>
<proteinExistence type="predicted"/>
<organism evidence="2 3">
    <name type="scientific">Sclerotinia sclerotiorum (strain ATCC 18683 / 1980 / Ss-1)</name>
    <name type="common">White mold</name>
    <name type="synonym">Whetzelinia sclerotiorum</name>
    <dbReference type="NCBI Taxonomy" id="665079"/>
    <lineage>
        <taxon>Eukaryota</taxon>
        <taxon>Fungi</taxon>
        <taxon>Dikarya</taxon>
        <taxon>Ascomycota</taxon>
        <taxon>Pezizomycotina</taxon>
        <taxon>Leotiomycetes</taxon>
        <taxon>Helotiales</taxon>
        <taxon>Sclerotiniaceae</taxon>
        <taxon>Sclerotinia</taxon>
    </lineage>
</organism>
<dbReference type="KEGG" id="ssl:SS1G_09153"/>
<dbReference type="Proteomes" id="UP000001312">
    <property type="component" value="Unassembled WGS sequence"/>
</dbReference>
<name>A7EUZ5_SCLS1</name>
<reference evidence="3" key="1">
    <citation type="journal article" date="2011" name="PLoS Genet.">
        <title>Genomic analysis of the necrotrophic fungal pathogens Sclerotinia sclerotiorum and Botrytis cinerea.</title>
        <authorList>
            <person name="Amselem J."/>
            <person name="Cuomo C.A."/>
            <person name="van Kan J.A."/>
            <person name="Viaud M."/>
            <person name="Benito E.P."/>
            <person name="Couloux A."/>
            <person name="Coutinho P.M."/>
            <person name="de Vries R.P."/>
            <person name="Dyer P.S."/>
            <person name="Fillinger S."/>
            <person name="Fournier E."/>
            <person name="Gout L."/>
            <person name="Hahn M."/>
            <person name="Kohn L."/>
            <person name="Lapalu N."/>
            <person name="Plummer K.M."/>
            <person name="Pradier J.M."/>
            <person name="Quevillon E."/>
            <person name="Sharon A."/>
            <person name="Simon A."/>
            <person name="ten Have A."/>
            <person name="Tudzynski B."/>
            <person name="Tudzynski P."/>
            <person name="Wincker P."/>
            <person name="Andrew M."/>
            <person name="Anthouard V."/>
            <person name="Beever R.E."/>
            <person name="Beffa R."/>
            <person name="Benoit I."/>
            <person name="Bouzid O."/>
            <person name="Brault B."/>
            <person name="Chen Z."/>
            <person name="Choquer M."/>
            <person name="Collemare J."/>
            <person name="Cotton P."/>
            <person name="Danchin E.G."/>
            <person name="Da Silva C."/>
            <person name="Gautier A."/>
            <person name="Giraud C."/>
            <person name="Giraud T."/>
            <person name="Gonzalez C."/>
            <person name="Grossetete S."/>
            <person name="Guldener U."/>
            <person name="Henrissat B."/>
            <person name="Howlett B.J."/>
            <person name="Kodira C."/>
            <person name="Kretschmer M."/>
            <person name="Lappartient A."/>
            <person name="Leroch M."/>
            <person name="Levis C."/>
            <person name="Mauceli E."/>
            <person name="Neuveglise C."/>
            <person name="Oeser B."/>
            <person name="Pearson M."/>
            <person name="Poulain J."/>
            <person name="Poussereau N."/>
            <person name="Quesneville H."/>
            <person name="Rascle C."/>
            <person name="Schumacher J."/>
            <person name="Segurens B."/>
            <person name="Sexton A."/>
            <person name="Silva E."/>
            <person name="Sirven C."/>
            <person name="Soanes D.M."/>
            <person name="Talbot N.J."/>
            <person name="Templeton M."/>
            <person name="Yandava C."/>
            <person name="Yarden O."/>
            <person name="Zeng Q."/>
            <person name="Rollins J.A."/>
            <person name="Lebrun M.H."/>
            <person name="Dickman M."/>
        </authorList>
    </citation>
    <scope>NUCLEOTIDE SEQUENCE [LARGE SCALE GENOMIC DNA]</scope>
    <source>
        <strain evidence="3">ATCC 18683 / 1980 / Ss-1</strain>
    </source>
</reference>
<feature type="region of interest" description="Disordered" evidence="1">
    <location>
        <begin position="126"/>
        <end position="158"/>
    </location>
</feature>
<evidence type="ECO:0000313" key="3">
    <source>
        <dbReference type="Proteomes" id="UP000001312"/>
    </source>
</evidence>